<dbReference type="EMBL" id="JABFTP020000185">
    <property type="protein sequence ID" value="KAL3285951.1"/>
    <property type="molecule type" value="Genomic_DNA"/>
</dbReference>
<evidence type="ECO:0000313" key="1">
    <source>
        <dbReference type="EMBL" id="KAL3285951.1"/>
    </source>
</evidence>
<sequence>MHTNAQLKECFMKLGYNSDFPSSLHINPETSLLWKQFIDKVKPRSEKKSAIKDPLQCPVEEIKVYNELKDLKIRYPG</sequence>
<dbReference type="AlphaFoldDB" id="A0ABD2P558"/>
<keyword evidence="2" id="KW-1185">Reference proteome</keyword>
<evidence type="ECO:0000313" key="2">
    <source>
        <dbReference type="Proteomes" id="UP001516400"/>
    </source>
</evidence>
<dbReference type="Proteomes" id="UP001516400">
    <property type="component" value="Unassembled WGS sequence"/>
</dbReference>
<proteinExistence type="predicted"/>
<accession>A0ABD2P558</accession>
<reference evidence="1 2" key="1">
    <citation type="journal article" date="2021" name="BMC Biol.">
        <title>Horizontally acquired antibacterial genes associated with adaptive radiation of ladybird beetles.</title>
        <authorList>
            <person name="Li H.S."/>
            <person name="Tang X.F."/>
            <person name="Huang Y.H."/>
            <person name="Xu Z.Y."/>
            <person name="Chen M.L."/>
            <person name="Du X.Y."/>
            <person name="Qiu B.Y."/>
            <person name="Chen P.T."/>
            <person name="Zhang W."/>
            <person name="Slipinski A."/>
            <person name="Escalona H.E."/>
            <person name="Waterhouse R.M."/>
            <person name="Zwick A."/>
            <person name="Pang H."/>
        </authorList>
    </citation>
    <scope>NUCLEOTIDE SEQUENCE [LARGE SCALE GENOMIC DNA]</scope>
    <source>
        <strain evidence="1">SYSU2018</strain>
    </source>
</reference>
<organism evidence="1 2">
    <name type="scientific">Cryptolaemus montrouzieri</name>
    <dbReference type="NCBI Taxonomy" id="559131"/>
    <lineage>
        <taxon>Eukaryota</taxon>
        <taxon>Metazoa</taxon>
        <taxon>Ecdysozoa</taxon>
        <taxon>Arthropoda</taxon>
        <taxon>Hexapoda</taxon>
        <taxon>Insecta</taxon>
        <taxon>Pterygota</taxon>
        <taxon>Neoptera</taxon>
        <taxon>Endopterygota</taxon>
        <taxon>Coleoptera</taxon>
        <taxon>Polyphaga</taxon>
        <taxon>Cucujiformia</taxon>
        <taxon>Coccinelloidea</taxon>
        <taxon>Coccinellidae</taxon>
        <taxon>Scymninae</taxon>
        <taxon>Scymnini</taxon>
        <taxon>Cryptolaemus</taxon>
    </lineage>
</organism>
<gene>
    <name evidence="1" type="ORF">HHI36_000466</name>
</gene>
<comment type="caution">
    <text evidence="1">The sequence shown here is derived from an EMBL/GenBank/DDBJ whole genome shotgun (WGS) entry which is preliminary data.</text>
</comment>
<protein>
    <submittedName>
        <fullName evidence="1">Uncharacterized protein</fullName>
    </submittedName>
</protein>
<name>A0ABD2P558_9CUCU</name>